<evidence type="ECO:0000313" key="2">
    <source>
        <dbReference type="EMBL" id="MBN6102438.1"/>
    </source>
</evidence>
<organism evidence="2 3">
    <name type="scientific">Xanthomonas bonasiae</name>
    <dbReference type="NCBI Taxonomy" id="2810351"/>
    <lineage>
        <taxon>Bacteria</taxon>
        <taxon>Pseudomonadati</taxon>
        <taxon>Pseudomonadota</taxon>
        <taxon>Gammaproteobacteria</taxon>
        <taxon>Lysobacterales</taxon>
        <taxon>Lysobacteraceae</taxon>
        <taxon>Xanthomonas</taxon>
    </lineage>
</organism>
<feature type="signal peptide" evidence="1">
    <location>
        <begin position="1"/>
        <end position="22"/>
    </location>
</feature>
<keyword evidence="3" id="KW-1185">Reference proteome</keyword>
<dbReference type="Proteomes" id="UP000695802">
    <property type="component" value="Unassembled WGS sequence"/>
</dbReference>
<dbReference type="RefSeq" id="WP_206229594.1">
    <property type="nucleotide sequence ID" value="NZ_JAFIWB010000008.1"/>
</dbReference>
<name>A0ABS3B277_9XANT</name>
<gene>
    <name evidence="2" type="ORF">JR064_09695</name>
</gene>
<accession>A0ABS3B277</accession>
<evidence type="ECO:0000256" key="1">
    <source>
        <dbReference type="SAM" id="SignalP"/>
    </source>
</evidence>
<feature type="chain" id="PRO_5046076473" evidence="1">
    <location>
        <begin position="23"/>
        <end position="296"/>
    </location>
</feature>
<comment type="caution">
    <text evidence="2">The sequence shown here is derived from an EMBL/GenBank/DDBJ whole genome shotgun (WGS) entry which is preliminary data.</text>
</comment>
<reference evidence="2 3" key="1">
    <citation type="submission" date="2021-02" db="EMBL/GenBank/DDBJ databases">
        <title>Taxonomically Unique Crown Gall-Associated Xanthomonas Stains Have Deficiency in Virulence Repertories.</title>
        <authorList>
            <person name="Mafakheri H."/>
            <person name="Taghavi S.M."/>
            <person name="Dimkic I."/>
            <person name="Nemanja K."/>
            <person name="Osdaghi E."/>
        </authorList>
    </citation>
    <scope>NUCLEOTIDE SEQUENCE [LARGE SCALE GENOMIC DNA]</scope>
    <source>
        <strain evidence="2 3">FX4</strain>
    </source>
</reference>
<sequence length="296" mass="31564">MARALKRWTAALICLAALPAAAAPAAAPPPTVIYVTPVSDEAKVMSYIPVRNAPSEEAELGAWRGLKKPLRVFDNGAENGVATPLAFSVDDNTMCGGDLRVRLKTAHGATFAHDALLASFDLNPGQRFARRELDATQRRALLQVVGADPSVRKRLPAAALKRLLAQLAAPPADEAPALTVIGDAKQPGHEVALVTASVYDPAPAANADGASPKLTTLLAVLERSDAGWRLRKTLADYGCDDCEGRKNNYALLQFADIDADGTVDFLIQHSGYETYGFWLLHLVDGQWRSDDLVGGC</sequence>
<dbReference type="EMBL" id="JAFIWB010000008">
    <property type="protein sequence ID" value="MBN6102438.1"/>
    <property type="molecule type" value="Genomic_DNA"/>
</dbReference>
<keyword evidence="1" id="KW-0732">Signal</keyword>
<evidence type="ECO:0000313" key="3">
    <source>
        <dbReference type="Proteomes" id="UP000695802"/>
    </source>
</evidence>
<proteinExistence type="predicted"/>
<protein>
    <submittedName>
        <fullName evidence="2">Uncharacterized protein</fullName>
    </submittedName>
</protein>